<evidence type="ECO:0000259" key="1">
    <source>
        <dbReference type="Pfam" id="PF13460"/>
    </source>
</evidence>
<dbReference type="Gene3D" id="3.40.50.720">
    <property type="entry name" value="NAD(P)-binding Rossmann-like Domain"/>
    <property type="match status" value="1"/>
</dbReference>
<sequence length="298" mass="31914">MKVLVVGGSGFIGTNLCRELKSRGHEVTALSRSPSSEDLPSGVNKTMGNVTAYDSITEAFEGMDAVYNLVALSPLFKPSGGNEMHDKIHRQGTENVVRAAEKHDVGHLVHMSALGADPDGPTAYIRAKGRAEEIVTESVLEWTVFRPSVVFGDGGEFVSFTKMLAPPYVSVLPGGGKTRFQPIWVGDLVPMMSDAVEDESHVGQVYEIGGPDKMTLAEIAKLIHKSNGQSTTVVPLPMGLAKIGLTVAGSVPGFPMGADQYRSLKFDNVTDDNDIGAFNYGTGELTTLKAYLNDRRGR</sequence>
<dbReference type="RefSeq" id="WP_008384357.1">
    <property type="nucleotide sequence ID" value="NZ_AOIV01000008.1"/>
</dbReference>
<dbReference type="Proteomes" id="UP000011513">
    <property type="component" value="Unassembled WGS sequence"/>
</dbReference>
<evidence type="ECO:0000313" key="2">
    <source>
        <dbReference type="EMBL" id="ELZ33291.1"/>
    </source>
</evidence>
<dbReference type="InterPro" id="IPR016040">
    <property type="entry name" value="NAD(P)-bd_dom"/>
</dbReference>
<dbReference type="InterPro" id="IPR051207">
    <property type="entry name" value="ComplexI_NDUFA9_subunit"/>
</dbReference>
<name>M0DCS4_HALPD</name>
<protein>
    <submittedName>
        <fullName evidence="2">Nucleoside-diphosphate sugar epimerase</fullName>
    </submittedName>
</protein>
<dbReference type="PATRIC" id="fig|1227487.5.peg.895"/>
<dbReference type="PANTHER" id="PTHR12126:SF11">
    <property type="entry name" value="NADH DEHYDROGENASE [UBIQUINONE] 1 ALPHA SUBCOMPLEX SUBUNIT 9, MITOCHONDRIAL"/>
    <property type="match status" value="1"/>
</dbReference>
<comment type="caution">
    <text evidence="2">The sequence shown here is derived from an EMBL/GenBank/DDBJ whole genome shotgun (WGS) entry which is preliminary data.</text>
</comment>
<dbReference type="CDD" id="cd05271">
    <property type="entry name" value="NDUFA9_like_SDR_a"/>
    <property type="match status" value="1"/>
</dbReference>
<dbReference type="PANTHER" id="PTHR12126">
    <property type="entry name" value="NADH-UBIQUINONE OXIDOREDUCTASE 39 KDA SUBUNIT-RELATED"/>
    <property type="match status" value="1"/>
</dbReference>
<keyword evidence="3" id="KW-1185">Reference proteome</keyword>
<dbReference type="OrthoDB" id="213145at2157"/>
<dbReference type="FunFam" id="3.40.50.720:FF:000702">
    <property type="entry name" value="NADH dehydrogenase (Ubiquinone)"/>
    <property type="match status" value="1"/>
</dbReference>
<dbReference type="eggNOG" id="arCOG03015">
    <property type="taxonomic scope" value="Archaea"/>
</dbReference>
<gene>
    <name evidence="2" type="ORF">C474_04405</name>
</gene>
<accession>M0DCS4</accession>
<dbReference type="SUPFAM" id="SSF51735">
    <property type="entry name" value="NAD(P)-binding Rossmann-fold domains"/>
    <property type="match status" value="1"/>
</dbReference>
<dbReference type="EMBL" id="AOIV01000008">
    <property type="protein sequence ID" value="ELZ33291.1"/>
    <property type="molecule type" value="Genomic_DNA"/>
</dbReference>
<dbReference type="InterPro" id="IPR036291">
    <property type="entry name" value="NAD(P)-bd_dom_sf"/>
</dbReference>
<evidence type="ECO:0000313" key="3">
    <source>
        <dbReference type="Proteomes" id="UP000011513"/>
    </source>
</evidence>
<dbReference type="AlphaFoldDB" id="M0DCS4"/>
<organism evidence="2 3">
    <name type="scientific">Halogeometricum pallidum JCM 14848</name>
    <dbReference type="NCBI Taxonomy" id="1227487"/>
    <lineage>
        <taxon>Archaea</taxon>
        <taxon>Methanobacteriati</taxon>
        <taxon>Methanobacteriota</taxon>
        <taxon>Stenosarchaea group</taxon>
        <taxon>Halobacteria</taxon>
        <taxon>Halobacteriales</taxon>
        <taxon>Haloferacaceae</taxon>
        <taxon>Halogeometricum</taxon>
    </lineage>
</organism>
<dbReference type="InParanoid" id="M0DCS4"/>
<dbReference type="Pfam" id="PF13460">
    <property type="entry name" value="NAD_binding_10"/>
    <property type="match status" value="1"/>
</dbReference>
<dbReference type="GO" id="GO:0044877">
    <property type="term" value="F:protein-containing complex binding"/>
    <property type="evidence" value="ECO:0007669"/>
    <property type="project" value="TreeGrafter"/>
</dbReference>
<reference evidence="2 3" key="1">
    <citation type="journal article" date="2014" name="PLoS Genet.">
        <title>Phylogenetically driven sequencing of extremely halophilic archaea reveals strategies for static and dynamic osmo-response.</title>
        <authorList>
            <person name="Becker E.A."/>
            <person name="Seitzer P.M."/>
            <person name="Tritt A."/>
            <person name="Larsen D."/>
            <person name="Krusor M."/>
            <person name="Yao A.I."/>
            <person name="Wu D."/>
            <person name="Madern D."/>
            <person name="Eisen J.A."/>
            <person name="Darling A.E."/>
            <person name="Facciotti M.T."/>
        </authorList>
    </citation>
    <scope>NUCLEOTIDE SEQUENCE [LARGE SCALE GENOMIC DNA]</scope>
    <source>
        <strain evidence="2 3">JCM 14848</strain>
    </source>
</reference>
<proteinExistence type="predicted"/>
<feature type="domain" description="NAD(P)-binding" evidence="1">
    <location>
        <begin position="7"/>
        <end position="149"/>
    </location>
</feature>